<dbReference type="InterPro" id="IPR040079">
    <property type="entry name" value="Glutathione_S-Trfase"/>
</dbReference>
<evidence type="ECO:0000259" key="2">
    <source>
        <dbReference type="PROSITE" id="PS50404"/>
    </source>
</evidence>
<dbReference type="SFLD" id="SFLDS00019">
    <property type="entry name" value="Glutathione_Transferase_(cytos"/>
    <property type="match status" value="1"/>
</dbReference>
<dbReference type="Pfam" id="PF17172">
    <property type="entry name" value="GST_N_4"/>
    <property type="match status" value="1"/>
</dbReference>
<evidence type="ECO:0000313" key="4">
    <source>
        <dbReference type="Proteomes" id="UP000038010"/>
    </source>
</evidence>
<dbReference type="PANTHER" id="PTHR12289">
    <property type="entry name" value="METAXIN RELATED"/>
    <property type="match status" value="1"/>
</dbReference>
<dbReference type="InterPro" id="IPR033468">
    <property type="entry name" value="Metaxin_GST"/>
</dbReference>
<dbReference type="VEuPathDB" id="FungiDB:AB675_1755"/>
<accession>A0A0N1P2U1</accession>
<dbReference type="InterPro" id="IPR026928">
    <property type="entry name" value="FAX/IsoI-like"/>
</dbReference>
<name>A0A0N1P2U1_9EURO</name>
<dbReference type="SUPFAM" id="SSF52833">
    <property type="entry name" value="Thioredoxin-like"/>
    <property type="match status" value="1"/>
</dbReference>
<dbReference type="PROSITE" id="PS50404">
    <property type="entry name" value="GST_NTER"/>
    <property type="match status" value="1"/>
</dbReference>
<dbReference type="Proteomes" id="UP000038010">
    <property type="component" value="Unassembled WGS sequence"/>
</dbReference>
<dbReference type="OrthoDB" id="5809458at2759"/>
<sequence length="246" mass="27948">MIELYGACPGFGLPDISPCVMKVFMYLTITKTPFTWKAQDWASMATDAPYGKLPYIIDTDNDNKRVPDSSLIIEYLESQYGTSLDKKLSAEQRAVAIAFERLIGENLYWSCLGTSRYLSDAGWEMYIPYLLQHSPPDGSTPVPPELRAFLDAYRQSILDDFVGQGMGRRDVPCIVEFYKRDIDALAAYMGDNKYFMGDEVHTIDAAVYSMLRECADQPMQWEGTGYIESKKTLIAYMERMRAEFGV</sequence>
<dbReference type="Pfam" id="PF17171">
    <property type="entry name" value="GST_C_6"/>
    <property type="match status" value="1"/>
</dbReference>
<organism evidence="3 4">
    <name type="scientific">Cyphellophora attinorum</name>
    <dbReference type="NCBI Taxonomy" id="1664694"/>
    <lineage>
        <taxon>Eukaryota</taxon>
        <taxon>Fungi</taxon>
        <taxon>Dikarya</taxon>
        <taxon>Ascomycota</taxon>
        <taxon>Pezizomycotina</taxon>
        <taxon>Eurotiomycetes</taxon>
        <taxon>Chaetothyriomycetidae</taxon>
        <taxon>Chaetothyriales</taxon>
        <taxon>Cyphellophoraceae</taxon>
        <taxon>Cyphellophora</taxon>
    </lineage>
</organism>
<dbReference type="CDD" id="cd03193">
    <property type="entry name" value="GST_C_Metaxin"/>
    <property type="match status" value="1"/>
</dbReference>
<dbReference type="InterPro" id="IPR036282">
    <property type="entry name" value="Glutathione-S-Trfase_C_sf"/>
</dbReference>
<comment type="caution">
    <text evidence="3">The sequence shown here is derived from an EMBL/GenBank/DDBJ whole genome shotgun (WGS) entry which is preliminary data.</text>
</comment>
<dbReference type="InterPro" id="IPR050931">
    <property type="entry name" value="Mito_Protein_Transport_Metaxin"/>
</dbReference>
<dbReference type="STRING" id="1664694.A0A0N1P2U1"/>
<gene>
    <name evidence="3" type="ORF">AB675_1755</name>
</gene>
<dbReference type="InterPro" id="IPR012336">
    <property type="entry name" value="Thioredoxin-like_fold"/>
</dbReference>
<feature type="domain" description="GST N-terminal" evidence="2">
    <location>
        <begin position="1"/>
        <end position="84"/>
    </location>
</feature>
<dbReference type="SFLD" id="SFLDG01180">
    <property type="entry name" value="SUF1"/>
    <property type="match status" value="1"/>
</dbReference>
<dbReference type="SFLD" id="SFLDG01200">
    <property type="entry name" value="SUF1.1"/>
    <property type="match status" value="1"/>
</dbReference>
<protein>
    <recommendedName>
        <fullName evidence="2">GST N-terminal domain-containing protein</fullName>
    </recommendedName>
</protein>
<keyword evidence="4" id="KW-1185">Reference proteome</keyword>
<dbReference type="PANTHER" id="PTHR12289:SF41">
    <property type="entry name" value="FAILED AXON CONNECTIONS-RELATED"/>
    <property type="match status" value="1"/>
</dbReference>
<dbReference type="GeneID" id="28733549"/>
<dbReference type="InterPro" id="IPR036249">
    <property type="entry name" value="Thioredoxin-like_sf"/>
</dbReference>
<evidence type="ECO:0000313" key="3">
    <source>
        <dbReference type="EMBL" id="KPI42980.1"/>
    </source>
</evidence>
<dbReference type="InterPro" id="IPR004045">
    <property type="entry name" value="Glutathione_S-Trfase_N"/>
</dbReference>
<dbReference type="EMBL" id="LFJN01000006">
    <property type="protein sequence ID" value="KPI42980.1"/>
    <property type="molecule type" value="Genomic_DNA"/>
</dbReference>
<dbReference type="AlphaFoldDB" id="A0A0N1P2U1"/>
<dbReference type="SUPFAM" id="SSF47616">
    <property type="entry name" value="GST C-terminal domain-like"/>
    <property type="match status" value="1"/>
</dbReference>
<reference evidence="3 4" key="1">
    <citation type="submission" date="2015-06" db="EMBL/GenBank/DDBJ databases">
        <title>Draft genome of the ant-associated black yeast Phialophora attae CBS 131958.</title>
        <authorList>
            <person name="Moreno L.F."/>
            <person name="Stielow B.J."/>
            <person name="de Hoog S."/>
            <person name="Vicente V.A."/>
            <person name="Weiss V.A."/>
            <person name="de Vries M."/>
            <person name="Cruz L.M."/>
            <person name="Souza E.M."/>
        </authorList>
    </citation>
    <scope>NUCLEOTIDE SEQUENCE [LARGE SCALE GENOMIC DNA]</scope>
    <source>
        <strain evidence="3 4">CBS 131958</strain>
    </source>
</reference>
<dbReference type="RefSeq" id="XP_018002943.1">
    <property type="nucleotide sequence ID" value="XM_018141669.1"/>
</dbReference>
<proteinExistence type="inferred from homology"/>
<comment type="similarity">
    <text evidence="1">Belongs to the FAX family.</text>
</comment>
<dbReference type="Gene3D" id="1.20.1050.130">
    <property type="match status" value="1"/>
</dbReference>
<evidence type="ECO:0000256" key="1">
    <source>
        <dbReference type="ARBA" id="ARBA00006475"/>
    </source>
</evidence>